<dbReference type="PANTHER" id="PTHR42718:SF9">
    <property type="entry name" value="MAJOR FACILITATOR SUPERFAMILY MULTIDRUG TRANSPORTER MFSC"/>
    <property type="match status" value="1"/>
</dbReference>
<feature type="transmembrane region" description="Helical" evidence="8">
    <location>
        <begin position="59"/>
        <end position="79"/>
    </location>
</feature>
<keyword evidence="3" id="KW-0813">Transport</keyword>
<reference evidence="10 11" key="1">
    <citation type="submission" date="2017-05" db="EMBL/GenBank/DDBJ databases">
        <title>Biotechnological potential of actinobacteria isolated from South African environments.</title>
        <authorList>
            <person name="Le Roes-Hill M."/>
            <person name="Prins A."/>
            <person name="Durrell K.A."/>
        </authorList>
    </citation>
    <scope>NUCLEOTIDE SEQUENCE [LARGE SCALE GENOMIC DNA]</scope>
    <source>
        <strain evidence="10">BS2</strain>
    </source>
</reference>
<feature type="transmembrane region" description="Helical" evidence="8">
    <location>
        <begin position="237"/>
        <end position="260"/>
    </location>
</feature>
<dbReference type="SUPFAM" id="SSF103473">
    <property type="entry name" value="MFS general substrate transporter"/>
    <property type="match status" value="1"/>
</dbReference>
<feature type="transmembrane region" description="Helical" evidence="8">
    <location>
        <begin position="23"/>
        <end position="47"/>
    </location>
</feature>
<dbReference type="CDD" id="cd17321">
    <property type="entry name" value="MFS_MMR_MDR_like"/>
    <property type="match status" value="1"/>
</dbReference>
<dbReference type="InterPro" id="IPR020846">
    <property type="entry name" value="MFS_dom"/>
</dbReference>
<dbReference type="NCBIfam" id="TIGR00711">
    <property type="entry name" value="efflux_EmrB"/>
    <property type="match status" value="1"/>
</dbReference>
<accession>A0A243QAP8</accession>
<dbReference type="InterPro" id="IPR004638">
    <property type="entry name" value="EmrB-like"/>
</dbReference>
<dbReference type="Proteomes" id="UP000194632">
    <property type="component" value="Unassembled WGS sequence"/>
</dbReference>
<comment type="subcellular location">
    <subcellularLocation>
        <location evidence="1">Cell membrane</location>
        <topology evidence="1">Multi-pass membrane protein</topology>
    </subcellularLocation>
</comment>
<evidence type="ECO:0000256" key="4">
    <source>
        <dbReference type="ARBA" id="ARBA00022475"/>
    </source>
</evidence>
<keyword evidence="6 8" id="KW-1133">Transmembrane helix</keyword>
<sequence length="491" mass="50351">MKAARAALRARSADGVLTRRDRLVILATCCLSLFIVGLDVSAVNVALPSISSDLGASPAQLQWVLDSYALVIASLLIFGGSLGDRLGRKRVFQVGLVTFGVASVLCSLAPTPEALIGARMLQAVGGAMLNPVALSIVTNVFVDPRERAQAIGLWGTAFGMSLAFGPVVGGALVSGIGWEAIFWLNVPVCVLAVALTRRFVPESKADRARRADPVGQVLILTFLATLTFAIIEGRPLGWTSPVVVGCFVVAVSALVALIAYESRRTEPLLDPRFFRSAPFSSSVACAVIAFAATGGFLFLNTLYLQEVRGMSPLSAGLMMLPMAAASVVCAPIAGRLVGGRGARTPMVIGGVAMVAGALMLTGLGNDTALVYVGASYLVFGLGFGFLNAPITNGAVSGMPRTQAGLASAMASTGRQVGTALGVAVFGAVAFAGIDGSVADGLAAAARPVWLIMALCGVAVLVLAVVSTGAWARGTAARTRERIESTSGVWAP</sequence>
<dbReference type="PROSITE" id="PS50850">
    <property type="entry name" value="MFS"/>
    <property type="match status" value="1"/>
</dbReference>
<protein>
    <submittedName>
        <fullName evidence="10">MFS transporter</fullName>
    </submittedName>
</protein>
<feature type="transmembrane region" description="Helical" evidence="8">
    <location>
        <begin position="281"/>
        <end position="303"/>
    </location>
</feature>
<name>A0A243QAP8_9ACTN</name>
<organism evidence="10 11">
    <name type="scientific">Gordonia lacunae</name>
    <dbReference type="NCBI Taxonomy" id="417102"/>
    <lineage>
        <taxon>Bacteria</taxon>
        <taxon>Bacillati</taxon>
        <taxon>Actinomycetota</taxon>
        <taxon>Actinomycetes</taxon>
        <taxon>Mycobacteriales</taxon>
        <taxon>Gordoniaceae</taxon>
        <taxon>Gordonia</taxon>
    </lineage>
</organism>
<feature type="transmembrane region" description="Helical" evidence="8">
    <location>
        <begin position="91"/>
        <end position="111"/>
    </location>
</feature>
<keyword evidence="4" id="KW-1003">Cell membrane</keyword>
<dbReference type="Pfam" id="PF07690">
    <property type="entry name" value="MFS_1"/>
    <property type="match status" value="1"/>
</dbReference>
<dbReference type="STRING" id="417102.CA982_11695"/>
<evidence type="ECO:0000256" key="1">
    <source>
        <dbReference type="ARBA" id="ARBA00004651"/>
    </source>
</evidence>
<feature type="transmembrane region" description="Helical" evidence="8">
    <location>
        <begin position="369"/>
        <end position="395"/>
    </location>
</feature>
<dbReference type="Gene3D" id="1.20.1720.10">
    <property type="entry name" value="Multidrug resistance protein D"/>
    <property type="match status" value="1"/>
</dbReference>
<dbReference type="PANTHER" id="PTHR42718">
    <property type="entry name" value="MAJOR FACILITATOR SUPERFAMILY MULTIDRUG TRANSPORTER MFSC"/>
    <property type="match status" value="1"/>
</dbReference>
<dbReference type="OrthoDB" id="9781469at2"/>
<gene>
    <name evidence="10" type="ORF">CA982_11695</name>
</gene>
<keyword evidence="7 8" id="KW-0472">Membrane</keyword>
<proteinExistence type="inferred from homology"/>
<dbReference type="GO" id="GO:0005886">
    <property type="term" value="C:plasma membrane"/>
    <property type="evidence" value="ECO:0007669"/>
    <property type="project" value="UniProtKB-SubCell"/>
</dbReference>
<comment type="similarity">
    <text evidence="2">Belongs to the major facilitator superfamily. EmrB family.</text>
</comment>
<feature type="domain" description="Major facilitator superfamily (MFS) profile" evidence="9">
    <location>
        <begin position="25"/>
        <end position="470"/>
    </location>
</feature>
<feature type="transmembrane region" description="Helical" evidence="8">
    <location>
        <begin position="212"/>
        <end position="231"/>
    </location>
</feature>
<comment type="caution">
    <text evidence="10">The sequence shown here is derived from an EMBL/GenBank/DDBJ whole genome shotgun (WGS) entry which is preliminary data.</text>
</comment>
<feature type="transmembrane region" description="Helical" evidence="8">
    <location>
        <begin position="315"/>
        <end position="334"/>
    </location>
</feature>
<dbReference type="EMBL" id="NGFO01000011">
    <property type="protein sequence ID" value="OUC78715.1"/>
    <property type="molecule type" value="Genomic_DNA"/>
</dbReference>
<evidence type="ECO:0000256" key="7">
    <source>
        <dbReference type="ARBA" id="ARBA00023136"/>
    </source>
</evidence>
<dbReference type="RefSeq" id="WP_086535498.1">
    <property type="nucleotide sequence ID" value="NZ_JBLKRZ010000005.1"/>
</dbReference>
<feature type="transmembrane region" description="Helical" evidence="8">
    <location>
        <begin position="154"/>
        <end position="174"/>
    </location>
</feature>
<evidence type="ECO:0000259" key="9">
    <source>
        <dbReference type="PROSITE" id="PS50850"/>
    </source>
</evidence>
<keyword evidence="11" id="KW-1185">Reference proteome</keyword>
<evidence type="ECO:0000256" key="8">
    <source>
        <dbReference type="SAM" id="Phobius"/>
    </source>
</evidence>
<dbReference type="AlphaFoldDB" id="A0A243QAP8"/>
<evidence type="ECO:0000313" key="10">
    <source>
        <dbReference type="EMBL" id="OUC78715.1"/>
    </source>
</evidence>
<evidence type="ECO:0000256" key="5">
    <source>
        <dbReference type="ARBA" id="ARBA00022692"/>
    </source>
</evidence>
<evidence type="ECO:0000256" key="6">
    <source>
        <dbReference type="ARBA" id="ARBA00022989"/>
    </source>
</evidence>
<feature type="transmembrane region" description="Helical" evidence="8">
    <location>
        <begin position="346"/>
        <end position="363"/>
    </location>
</feature>
<dbReference type="InterPro" id="IPR036259">
    <property type="entry name" value="MFS_trans_sf"/>
</dbReference>
<feature type="transmembrane region" description="Helical" evidence="8">
    <location>
        <begin position="416"/>
        <end position="433"/>
    </location>
</feature>
<dbReference type="InterPro" id="IPR011701">
    <property type="entry name" value="MFS"/>
</dbReference>
<keyword evidence="5 8" id="KW-0812">Transmembrane</keyword>
<evidence type="ECO:0000313" key="11">
    <source>
        <dbReference type="Proteomes" id="UP000194632"/>
    </source>
</evidence>
<evidence type="ECO:0000256" key="2">
    <source>
        <dbReference type="ARBA" id="ARBA00008537"/>
    </source>
</evidence>
<evidence type="ECO:0000256" key="3">
    <source>
        <dbReference type="ARBA" id="ARBA00022448"/>
    </source>
</evidence>
<feature type="transmembrane region" description="Helical" evidence="8">
    <location>
        <begin position="123"/>
        <end position="142"/>
    </location>
</feature>
<feature type="transmembrane region" description="Helical" evidence="8">
    <location>
        <begin position="448"/>
        <end position="471"/>
    </location>
</feature>
<dbReference type="GO" id="GO:0022857">
    <property type="term" value="F:transmembrane transporter activity"/>
    <property type="evidence" value="ECO:0007669"/>
    <property type="project" value="InterPro"/>
</dbReference>
<dbReference type="Gene3D" id="1.20.1250.20">
    <property type="entry name" value="MFS general substrate transporter like domains"/>
    <property type="match status" value="1"/>
</dbReference>
<feature type="transmembrane region" description="Helical" evidence="8">
    <location>
        <begin position="180"/>
        <end position="200"/>
    </location>
</feature>